<dbReference type="InterPro" id="IPR028082">
    <property type="entry name" value="Peripla_BP_I"/>
</dbReference>
<evidence type="ECO:0000313" key="4">
    <source>
        <dbReference type="EMBL" id="OBI09306.1"/>
    </source>
</evidence>
<evidence type="ECO:0000259" key="3">
    <source>
        <dbReference type="Pfam" id="PF13458"/>
    </source>
</evidence>
<evidence type="ECO:0000313" key="5">
    <source>
        <dbReference type="Proteomes" id="UP000092207"/>
    </source>
</evidence>
<dbReference type="AlphaFoldDB" id="A0A1A2W8V1"/>
<dbReference type="PANTHER" id="PTHR30483">
    <property type="entry name" value="LEUCINE-SPECIFIC-BINDING PROTEIN"/>
    <property type="match status" value="1"/>
</dbReference>
<reference evidence="4 5" key="1">
    <citation type="submission" date="2016-06" db="EMBL/GenBank/DDBJ databases">
        <authorList>
            <person name="Kjaerup R.B."/>
            <person name="Dalgaard T.S."/>
            <person name="Juul-Madsen H.R."/>
        </authorList>
    </citation>
    <scope>NUCLEOTIDE SEQUENCE [LARGE SCALE GENOMIC DNA]</scope>
    <source>
        <strain evidence="4 5">E2838</strain>
    </source>
</reference>
<dbReference type="InterPro" id="IPR051010">
    <property type="entry name" value="BCAA_transport"/>
</dbReference>
<dbReference type="RefSeq" id="WP_067301514.1">
    <property type="nucleotide sequence ID" value="NZ_LZJY01000046.1"/>
</dbReference>
<dbReference type="InterPro" id="IPR028081">
    <property type="entry name" value="Leu-bd"/>
</dbReference>
<comment type="similarity">
    <text evidence="1">Belongs to the leucine-binding protein family.</text>
</comment>
<proteinExistence type="inferred from homology"/>
<comment type="caution">
    <text evidence="4">The sequence shown here is derived from an EMBL/GenBank/DDBJ whole genome shotgun (WGS) entry which is preliminary data.</text>
</comment>
<dbReference type="EMBL" id="LZJY01000046">
    <property type="protein sequence ID" value="OBI09306.1"/>
    <property type="molecule type" value="Genomic_DNA"/>
</dbReference>
<feature type="domain" description="Leucine-binding protein" evidence="3">
    <location>
        <begin position="9"/>
        <end position="342"/>
    </location>
</feature>
<dbReference type="Proteomes" id="UP000092207">
    <property type="component" value="Unassembled WGS sequence"/>
</dbReference>
<accession>A0A1A2W8V1</accession>
<gene>
    <name evidence="4" type="ORF">A5679_00370</name>
</gene>
<dbReference type="Gene3D" id="3.40.50.2300">
    <property type="match status" value="2"/>
</dbReference>
<organism evidence="4 5">
    <name type="scientific">Mycobacterium scrofulaceum</name>
    <dbReference type="NCBI Taxonomy" id="1783"/>
    <lineage>
        <taxon>Bacteria</taxon>
        <taxon>Bacillati</taxon>
        <taxon>Actinomycetota</taxon>
        <taxon>Actinomycetes</taxon>
        <taxon>Mycobacteriales</taxon>
        <taxon>Mycobacteriaceae</taxon>
        <taxon>Mycobacterium</taxon>
    </lineage>
</organism>
<sequence>MSYESSAEPIKVGYLMDFTLPPGFPEELMASFTRCFDLVFEEALEQGLIDRPVHMIYREVEGLPKGSVKAVIDAFGELVDEGCLVVFGPHITDNCVPTREAIEERFKVPAISVTGTDDWLGEWTFAFPQGSMTDEPIFIADLVAKRGLSEIGVLVEQNLIGESYLKNLRSACRRKGIRIVAEAAIAQTAHDINDAVRTLHEAKAEAIVHLGFGFGVVFINPALEAVDWDPPRFTTTAFQNAWVNPIMWSAFMGWVGVDQYDEDNRLGQDFLDRYAKRYDGSRPEYCVSVVNHDVATTLVRAFGDAHPLSPRGVKEALERVKMMPAASGAPGTRVSFGKWTRRAWMGAGYLVARTLDADGTNSHLVDRFGE</sequence>
<dbReference type="SUPFAM" id="SSF53822">
    <property type="entry name" value="Periplasmic binding protein-like I"/>
    <property type="match status" value="1"/>
</dbReference>
<keyword evidence="2" id="KW-0732">Signal</keyword>
<evidence type="ECO:0000256" key="1">
    <source>
        <dbReference type="ARBA" id="ARBA00010062"/>
    </source>
</evidence>
<name>A0A1A2W8V1_MYCSC</name>
<evidence type="ECO:0000256" key="2">
    <source>
        <dbReference type="ARBA" id="ARBA00022729"/>
    </source>
</evidence>
<dbReference type="Pfam" id="PF13458">
    <property type="entry name" value="Peripla_BP_6"/>
    <property type="match status" value="1"/>
</dbReference>
<protein>
    <submittedName>
        <fullName evidence="4">Amino acid ABC transporter substrate-binding protein</fullName>
    </submittedName>
</protein>